<evidence type="ECO:0000313" key="4">
    <source>
        <dbReference type="Proteomes" id="UP000248340"/>
    </source>
</evidence>
<organism evidence="3 4">
    <name type="scientific">Aspergillus uvarum CBS 121591</name>
    <dbReference type="NCBI Taxonomy" id="1448315"/>
    <lineage>
        <taxon>Eukaryota</taxon>
        <taxon>Fungi</taxon>
        <taxon>Dikarya</taxon>
        <taxon>Ascomycota</taxon>
        <taxon>Pezizomycotina</taxon>
        <taxon>Eurotiomycetes</taxon>
        <taxon>Eurotiomycetidae</taxon>
        <taxon>Eurotiales</taxon>
        <taxon>Aspergillaceae</taxon>
        <taxon>Aspergillus</taxon>
        <taxon>Aspergillus subgen. Circumdati</taxon>
    </lineage>
</organism>
<dbReference type="RefSeq" id="XP_025490098.1">
    <property type="nucleotide sequence ID" value="XM_025629884.1"/>
</dbReference>
<evidence type="ECO:0008006" key="5">
    <source>
        <dbReference type="Google" id="ProtNLM"/>
    </source>
</evidence>
<name>A0A319CWC5_9EURO</name>
<accession>A0A319CWC5</accession>
<feature type="region of interest" description="Disordered" evidence="1">
    <location>
        <begin position="131"/>
        <end position="151"/>
    </location>
</feature>
<feature type="chain" id="PRO_5016383267" description="Secreted protein" evidence="2">
    <location>
        <begin position="31"/>
        <end position="151"/>
    </location>
</feature>
<keyword evidence="4" id="KW-1185">Reference proteome</keyword>
<evidence type="ECO:0000256" key="1">
    <source>
        <dbReference type="SAM" id="MobiDB-lite"/>
    </source>
</evidence>
<keyword evidence="2" id="KW-0732">Signal</keyword>
<dbReference type="EMBL" id="KZ821714">
    <property type="protein sequence ID" value="PYH79898.1"/>
    <property type="molecule type" value="Genomic_DNA"/>
</dbReference>
<evidence type="ECO:0000313" key="3">
    <source>
        <dbReference type="EMBL" id="PYH79898.1"/>
    </source>
</evidence>
<sequence>MCFPGATPVMGSCIRLIWTMLSSLCSCVHSSGTADLSSSRSRMVSSVVGLTYAKPLYSRRSPHHVRGFPAMRRCLIAAQFCLRTTLEYHMAGSQTIGQPTASLLIVVIRIDVSMVATRILVIKDRHKQRSPMHATRARIDRTPCQGPDALT</sequence>
<evidence type="ECO:0000256" key="2">
    <source>
        <dbReference type="SAM" id="SignalP"/>
    </source>
</evidence>
<reference evidence="3 4" key="1">
    <citation type="submission" date="2016-12" db="EMBL/GenBank/DDBJ databases">
        <title>The genomes of Aspergillus section Nigri reveals drivers in fungal speciation.</title>
        <authorList>
            <consortium name="DOE Joint Genome Institute"/>
            <person name="Vesth T.C."/>
            <person name="Nybo J."/>
            <person name="Theobald S."/>
            <person name="Brandl J."/>
            <person name="Frisvad J.C."/>
            <person name="Nielsen K.F."/>
            <person name="Lyhne E.K."/>
            <person name="Kogle M.E."/>
            <person name="Kuo A."/>
            <person name="Riley R."/>
            <person name="Clum A."/>
            <person name="Nolan M."/>
            <person name="Lipzen A."/>
            <person name="Salamov A."/>
            <person name="Henrissat B."/>
            <person name="Wiebenga A."/>
            <person name="De Vries R.P."/>
            <person name="Grigoriev I.V."/>
            <person name="Mortensen U.H."/>
            <person name="Andersen M.R."/>
            <person name="Baker S.E."/>
        </authorList>
    </citation>
    <scope>NUCLEOTIDE SEQUENCE [LARGE SCALE GENOMIC DNA]</scope>
    <source>
        <strain evidence="3 4">CBS 121591</strain>
    </source>
</reference>
<dbReference type="VEuPathDB" id="FungiDB:BO82DRAFT_120892"/>
<protein>
    <recommendedName>
        <fullName evidence="5">Secreted protein</fullName>
    </recommendedName>
</protein>
<dbReference type="Proteomes" id="UP000248340">
    <property type="component" value="Unassembled WGS sequence"/>
</dbReference>
<feature type="signal peptide" evidence="2">
    <location>
        <begin position="1"/>
        <end position="30"/>
    </location>
</feature>
<proteinExistence type="predicted"/>
<dbReference type="GeneID" id="37132625"/>
<dbReference type="AlphaFoldDB" id="A0A319CWC5"/>
<gene>
    <name evidence="3" type="ORF">BO82DRAFT_120892</name>
</gene>